<evidence type="ECO:0000313" key="3">
    <source>
        <dbReference type="EMBL" id="KAE8735083.1"/>
    </source>
</evidence>
<dbReference type="PROSITE" id="PS50072">
    <property type="entry name" value="CSA_PPIASE_2"/>
    <property type="match status" value="1"/>
</dbReference>
<proteinExistence type="inferred from homology"/>
<dbReference type="Proteomes" id="UP000436088">
    <property type="component" value="Unassembled WGS sequence"/>
</dbReference>
<comment type="caution">
    <text evidence="3">The sequence shown here is derived from an EMBL/GenBank/DDBJ whole genome shotgun (WGS) entry which is preliminary data.</text>
</comment>
<protein>
    <submittedName>
        <fullName evidence="3">Peptidyl-prolyl cis-trans isomerase</fullName>
    </submittedName>
</protein>
<dbReference type="SUPFAM" id="SSF50891">
    <property type="entry name" value="Cyclophilin-like"/>
    <property type="match status" value="1"/>
</dbReference>
<dbReference type="EMBL" id="VEPZ02000039">
    <property type="protein sequence ID" value="KAE8735083.1"/>
    <property type="molecule type" value="Genomic_DNA"/>
</dbReference>
<sequence>MNLGGSNTILPDLHCTRNVWVRESGTVKEGLAPLNRPFAESPSCRNHLSVGPRNWASTWIKRIGVATDHFKMNLGGSNTILPDLHCPRKCWVRESYGQGRISTLEPPFRHRPFCLQELRQLKLAFNNFSASSIPSGFNRKVPVCRILLATRTTSSPGRAMRHWRGLAFWGRRPALRLEVWRVQPTVWLERESIREDELGGLFPLNPEITGIQLLTRGCRLVVECAEKSGARVVRSHWRKNREMGEKLVSTPAMVLSMANPRPNTNGSQFFITTVTTNWLDGKHVVFGKVLSGMDVVNKIEAEGRLSGTPKSKVVIVGSGEISVSRASS</sequence>
<dbReference type="GO" id="GO:0016018">
    <property type="term" value="F:cyclosporin A binding"/>
    <property type="evidence" value="ECO:0007669"/>
    <property type="project" value="TreeGrafter"/>
</dbReference>
<dbReference type="PANTHER" id="PTHR11071">
    <property type="entry name" value="PEPTIDYL-PROLYL CIS-TRANS ISOMERASE"/>
    <property type="match status" value="1"/>
</dbReference>
<accession>A0A6A3D065</accession>
<dbReference type="AlphaFoldDB" id="A0A6A3D065"/>
<gene>
    <name evidence="3" type="ORF">F3Y22_tig00000477pilonHSYRG00434</name>
</gene>
<dbReference type="InterPro" id="IPR029000">
    <property type="entry name" value="Cyclophilin-like_dom_sf"/>
</dbReference>
<evidence type="ECO:0000256" key="1">
    <source>
        <dbReference type="ARBA" id="ARBA00007365"/>
    </source>
</evidence>
<dbReference type="Gene3D" id="2.40.100.10">
    <property type="entry name" value="Cyclophilin-like"/>
    <property type="match status" value="1"/>
</dbReference>
<feature type="domain" description="PPIase cyclophilin-type" evidence="2">
    <location>
        <begin position="199"/>
        <end position="320"/>
    </location>
</feature>
<dbReference type="PRINTS" id="PR00153">
    <property type="entry name" value="CSAPPISMRASE"/>
</dbReference>
<evidence type="ECO:0000259" key="2">
    <source>
        <dbReference type="PROSITE" id="PS50072"/>
    </source>
</evidence>
<evidence type="ECO:0000313" key="4">
    <source>
        <dbReference type="Proteomes" id="UP000436088"/>
    </source>
</evidence>
<name>A0A6A3D065_HIBSY</name>
<dbReference type="PANTHER" id="PTHR11071:SF561">
    <property type="entry name" value="PEPTIDYL-PROLYL CIS-TRANS ISOMERASE D-RELATED"/>
    <property type="match status" value="1"/>
</dbReference>
<dbReference type="Pfam" id="PF00160">
    <property type="entry name" value="Pro_isomerase"/>
    <property type="match status" value="1"/>
</dbReference>
<dbReference type="GO" id="GO:0003755">
    <property type="term" value="F:peptidyl-prolyl cis-trans isomerase activity"/>
    <property type="evidence" value="ECO:0007669"/>
    <property type="project" value="InterPro"/>
</dbReference>
<comment type="similarity">
    <text evidence="1">Belongs to the cyclophilin-type PPIase family.</text>
</comment>
<dbReference type="GO" id="GO:0005737">
    <property type="term" value="C:cytoplasm"/>
    <property type="evidence" value="ECO:0007669"/>
    <property type="project" value="TreeGrafter"/>
</dbReference>
<reference evidence="3" key="1">
    <citation type="submission" date="2019-09" db="EMBL/GenBank/DDBJ databases">
        <title>Draft genome information of white flower Hibiscus syriacus.</title>
        <authorList>
            <person name="Kim Y.-M."/>
        </authorList>
    </citation>
    <scope>NUCLEOTIDE SEQUENCE [LARGE SCALE GENOMIC DNA]</scope>
    <source>
        <strain evidence="3">YM2019G1</strain>
    </source>
</reference>
<keyword evidence="4" id="KW-1185">Reference proteome</keyword>
<organism evidence="3 4">
    <name type="scientific">Hibiscus syriacus</name>
    <name type="common">Rose of Sharon</name>
    <dbReference type="NCBI Taxonomy" id="106335"/>
    <lineage>
        <taxon>Eukaryota</taxon>
        <taxon>Viridiplantae</taxon>
        <taxon>Streptophyta</taxon>
        <taxon>Embryophyta</taxon>
        <taxon>Tracheophyta</taxon>
        <taxon>Spermatophyta</taxon>
        <taxon>Magnoliopsida</taxon>
        <taxon>eudicotyledons</taxon>
        <taxon>Gunneridae</taxon>
        <taxon>Pentapetalae</taxon>
        <taxon>rosids</taxon>
        <taxon>malvids</taxon>
        <taxon>Malvales</taxon>
        <taxon>Malvaceae</taxon>
        <taxon>Malvoideae</taxon>
        <taxon>Hibiscus</taxon>
    </lineage>
</organism>
<dbReference type="GO" id="GO:0006457">
    <property type="term" value="P:protein folding"/>
    <property type="evidence" value="ECO:0007669"/>
    <property type="project" value="TreeGrafter"/>
</dbReference>
<dbReference type="InterPro" id="IPR002130">
    <property type="entry name" value="Cyclophilin-type_PPIase_dom"/>
</dbReference>
<keyword evidence="3" id="KW-0413">Isomerase</keyword>